<dbReference type="PROSITE" id="PS50127">
    <property type="entry name" value="UBC_2"/>
    <property type="match status" value="1"/>
</dbReference>
<dbReference type="InterPro" id="IPR029498">
    <property type="entry name" value="HeLo_dom"/>
</dbReference>
<sequence length="886" mass="98954">MSGAEAIAGLALSAVSVAALFKTCIECFDIVVAGKNFSEDFEQLCALFSLQRARFGLWGESVGLVPNPTDGRRLRYDQNLNRPDIRPGVERILHNIKTLLEEANKVDDRYGALPESSTTSEISSSKGIDVFKGPFERFKSRIRKHQKDTSTWKVTRWAIHDAGQFEETINRLEKFVDGLEKITKSLGLLQEQHARLREEIESISDTQSLKLLRDASSSRKSSARDVSDTASRRLLLIEGSIPENQTIVSTSTLSGSINSFVTADNESSLQSEGTASLDAPIPGAWPRSLRSGRQVECNTEVEIVAPLMEHRPPLLESLMEDLHVDATPQSTTTHQTIIPDVPQNQRLLSSLFQLNKPRKPLSFAEGDAHYGERLASIKDEDETYWNNKSGSLLAHANAGSSAAKRMFFELRNIKAGKIPFVSAVPLGDRLDKILASIEGPPETPYEGGVFWITIKLPDNDPFGPPLMRFQTKIYHPNISPQGNICADYREKWNSFLSGGSQAGPGQKSSDSWYSSKSTDVKWSLGALLTALCGLLGSPNVDDPLVPEIAQKFLQDYDGFCNDARSYTKRFANGDRPADKDLVFLEEPPDITLTTAAALKFDPPYETGLSEAVQDSCSTMLETSYHAAKQRYAVPLVEAIRETLILNAAAQYLPNLKNLVPLIRIRLQSLPEVTDLEIYHALSHASSLSLFNEKIKLPNFERSYALYTEPFEVYFRAAKVYVFPLWGTWNSFEVGFIDGSSYFSVEWKFLSNRQKFRELDQLLQRVVAQEFGDNEPYLPLDPELFEGAETWHPGVYAHLVEWWLRESLPEFGHLLLRSPEFFVLTRPDRSVVETNLGVDSEPFDETILSPTTSIQLFEKILSVPTLLIAGTATLGHKVDEESPLGHE</sequence>
<dbReference type="OrthoDB" id="20872at2759"/>
<evidence type="ECO:0000256" key="1">
    <source>
        <dbReference type="SAM" id="Coils"/>
    </source>
</evidence>
<evidence type="ECO:0000259" key="3">
    <source>
        <dbReference type="PROSITE" id="PS50127"/>
    </source>
</evidence>
<reference evidence="4 5" key="1">
    <citation type="submission" date="2018-05" db="EMBL/GenBank/DDBJ databases">
        <title>Genome sequencing and assembly of the regulated plant pathogen Lachnellula willkommii and related sister species for the development of diagnostic species identification markers.</title>
        <authorList>
            <person name="Giroux E."/>
            <person name="Bilodeau G."/>
        </authorList>
    </citation>
    <scope>NUCLEOTIDE SEQUENCE [LARGE SCALE GENOMIC DNA]</scope>
    <source>
        <strain evidence="4 5">CBS 268.59</strain>
    </source>
</reference>
<feature type="chain" id="PRO_5035772048" evidence="2">
    <location>
        <begin position="28"/>
        <end position="886"/>
    </location>
</feature>
<dbReference type="SMART" id="SM00212">
    <property type="entry name" value="UBCc"/>
    <property type="match status" value="1"/>
</dbReference>
<dbReference type="Pfam" id="PF14479">
    <property type="entry name" value="HeLo"/>
    <property type="match status" value="1"/>
</dbReference>
<dbReference type="InterPro" id="IPR016135">
    <property type="entry name" value="UBQ-conjugating_enzyme/RWD"/>
</dbReference>
<evidence type="ECO:0000313" key="5">
    <source>
        <dbReference type="Proteomes" id="UP000469558"/>
    </source>
</evidence>
<dbReference type="InterPro" id="IPR000608">
    <property type="entry name" value="UBC"/>
</dbReference>
<dbReference type="AlphaFoldDB" id="A0A8T9C093"/>
<keyword evidence="5" id="KW-1185">Reference proteome</keyword>
<dbReference type="SUPFAM" id="SSF54495">
    <property type="entry name" value="UBC-like"/>
    <property type="match status" value="1"/>
</dbReference>
<evidence type="ECO:0000313" key="4">
    <source>
        <dbReference type="EMBL" id="TVY73484.1"/>
    </source>
</evidence>
<gene>
    <name evidence="4" type="primary">UBC11_1</name>
    <name evidence="4" type="ORF">LSUE1_G007574</name>
</gene>
<name>A0A8T9C093_9HELO</name>
<dbReference type="PANTHER" id="PTHR24068">
    <property type="entry name" value="UBIQUITIN-CONJUGATING ENZYME E2"/>
    <property type="match status" value="1"/>
</dbReference>
<keyword evidence="2" id="KW-0732">Signal</keyword>
<feature type="coiled-coil region" evidence="1">
    <location>
        <begin position="179"/>
        <end position="206"/>
    </location>
</feature>
<dbReference type="InterPro" id="IPR038305">
    <property type="entry name" value="HeLo_sf"/>
</dbReference>
<feature type="signal peptide" evidence="2">
    <location>
        <begin position="1"/>
        <end position="27"/>
    </location>
</feature>
<proteinExistence type="predicted"/>
<organism evidence="4 5">
    <name type="scientific">Lachnellula suecica</name>
    <dbReference type="NCBI Taxonomy" id="602035"/>
    <lineage>
        <taxon>Eukaryota</taxon>
        <taxon>Fungi</taxon>
        <taxon>Dikarya</taxon>
        <taxon>Ascomycota</taxon>
        <taxon>Pezizomycotina</taxon>
        <taxon>Leotiomycetes</taxon>
        <taxon>Helotiales</taxon>
        <taxon>Lachnaceae</taxon>
        <taxon>Lachnellula</taxon>
    </lineage>
</organism>
<keyword evidence="1" id="KW-0175">Coiled coil</keyword>
<comment type="caution">
    <text evidence="4">The sequence shown here is derived from an EMBL/GenBank/DDBJ whole genome shotgun (WGS) entry which is preliminary data.</text>
</comment>
<accession>A0A8T9C093</accession>
<dbReference type="Gene3D" id="1.20.120.1020">
    <property type="entry name" value="Prion-inhibition and propagation, HeLo domain"/>
    <property type="match status" value="1"/>
</dbReference>
<dbReference type="EMBL" id="QGMK01001066">
    <property type="protein sequence ID" value="TVY73484.1"/>
    <property type="molecule type" value="Genomic_DNA"/>
</dbReference>
<protein>
    <submittedName>
        <fullName evidence="4">Ubiquitin-conjugating enzyme E2</fullName>
    </submittedName>
</protein>
<feature type="domain" description="UBC core" evidence="3">
    <location>
        <begin position="401"/>
        <end position="572"/>
    </location>
</feature>
<evidence type="ECO:0000256" key="2">
    <source>
        <dbReference type="SAM" id="SignalP"/>
    </source>
</evidence>
<dbReference type="Gene3D" id="3.10.110.10">
    <property type="entry name" value="Ubiquitin Conjugating Enzyme"/>
    <property type="match status" value="1"/>
</dbReference>
<dbReference type="Pfam" id="PF00179">
    <property type="entry name" value="UQ_con"/>
    <property type="match status" value="1"/>
</dbReference>
<dbReference type="Proteomes" id="UP000469558">
    <property type="component" value="Unassembled WGS sequence"/>
</dbReference>